<dbReference type="InterPro" id="IPR010982">
    <property type="entry name" value="Lambda_DNA-bd_dom_sf"/>
</dbReference>
<protein>
    <recommendedName>
        <fullName evidence="1">HTH cro/C1-type domain-containing protein</fullName>
    </recommendedName>
</protein>
<name>A0ABQ0T4D7_9BACL</name>
<dbReference type="Gene3D" id="1.10.260.40">
    <property type="entry name" value="lambda repressor-like DNA-binding domains"/>
    <property type="match status" value="2"/>
</dbReference>
<organism evidence="2 3">
    <name type="scientific">Brevibacillus formosus</name>
    <dbReference type="NCBI Taxonomy" id="54913"/>
    <lineage>
        <taxon>Bacteria</taxon>
        <taxon>Bacillati</taxon>
        <taxon>Bacillota</taxon>
        <taxon>Bacilli</taxon>
        <taxon>Bacillales</taxon>
        <taxon>Paenibacillaceae</taxon>
        <taxon>Brevibacillus</taxon>
    </lineage>
</organism>
<proteinExistence type="predicted"/>
<gene>
    <name evidence="2" type="ORF">BFO01nite_23410</name>
</gene>
<dbReference type="EMBL" id="BJOL01000013">
    <property type="protein sequence ID" value="GED58209.1"/>
    <property type="molecule type" value="Genomic_DNA"/>
</dbReference>
<dbReference type="CDD" id="cd00093">
    <property type="entry name" value="HTH_XRE"/>
    <property type="match status" value="1"/>
</dbReference>
<dbReference type="GeneID" id="87583933"/>
<accession>A0ABQ0T4D7</accession>
<dbReference type="Proteomes" id="UP000319498">
    <property type="component" value="Unassembled WGS sequence"/>
</dbReference>
<evidence type="ECO:0000313" key="3">
    <source>
        <dbReference type="Proteomes" id="UP000319498"/>
    </source>
</evidence>
<evidence type="ECO:0000313" key="2">
    <source>
        <dbReference type="EMBL" id="GED58209.1"/>
    </source>
</evidence>
<dbReference type="RefSeq" id="WP_236697794.1">
    <property type="nucleotide sequence ID" value="NZ_BJOL01000013.1"/>
</dbReference>
<keyword evidence="3" id="KW-1185">Reference proteome</keyword>
<sequence>MYLIDVAAATGLCTRTIGLAEANKLKVSPPSLRRLSNVLGVSVAFLGCFEKMPESTLGEHIIKARLYYGYTKREFAALLRISERTLYEWEYDRKILPEEPRVIIERYLDILSRDFLEYPYKRGIFISNFQPE</sequence>
<reference evidence="2 3" key="1">
    <citation type="submission" date="2019-06" db="EMBL/GenBank/DDBJ databases">
        <title>Whole genome shotgun sequence of Brevibacillus formosus NBRC 15716.</title>
        <authorList>
            <person name="Hosoyama A."/>
            <person name="Uohara A."/>
            <person name="Ohji S."/>
            <person name="Ichikawa N."/>
        </authorList>
    </citation>
    <scope>NUCLEOTIDE SEQUENCE [LARGE SCALE GENOMIC DNA]</scope>
    <source>
        <strain evidence="2 3">NBRC 15716</strain>
    </source>
</reference>
<dbReference type="InterPro" id="IPR001387">
    <property type="entry name" value="Cro/C1-type_HTH"/>
</dbReference>
<comment type="caution">
    <text evidence="2">The sequence shown here is derived from an EMBL/GenBank/DDBJ whole genome shotgun (WGS) entry which is preliminary data.</text>
</comment>
<evidence type="ECO:0000259" key="1">
    <source>
        <dbReference type="PROSITE" id="PS50943"/>
    </source>
</evidence>
<dbReference type="PROSITE" id="PS50943">
    <property type="entry name" value="HTH_CROC1"/>
    <property type="match status" value="1"/>
</dbReference>
<dbReference type="SUPFAM" id="SSF47413">
    <property type="entry name" value="lambda repressor-like DNA-binding domains"/>
    <property type="match status" value="1"/>
</dbReference>
<feature type="domain" description="HTH cro/C1-type" evidence="1">
    <location>
        <begin position="5"/>
        <end position="46"/>
    </location>
</feature>